<dbReference type="EMBL" id="BAABCV010000006">
    <property type="protein sequence ID" value="GAA4096019.1"/>
    <property type="molecule type" value="Genomic_DNA"/>
</dbReference>
<dbReference type="InterPro" id="IPR007863">
    <property type="entry name" value="Peptidase_M16_C"/>
</dbReference>
<evidence type="ECO:0000256" key="1">
    <source>
        <dbReference type="SAM" id="SignalP"/>
    </source>
</evidence>
<dbReference type="Proteomes" id="UP001500841">
    <property type="component" value="Unassembled WGS sequence"/>
</dbReference>
<organism evidence="3 4">
    <name type="scientific">Mucilaginibacter panaciglaebae</name>
    <dbReference type="NCBI Taxonomy" id="502331"/>
    <lineage>
        <taxon>Bacteria</taxon>
        <taxon>Pseudomonadati</taxon>
        <taxon>Bacteroidota</taxon>
        <taxon>Sphingobacteriia</taxon>
        <taxon>Sphingobacteriales</taxon>
        <taxon>Sphingobacteriaceae</taxon>
        <taxon>Mucilaginibacter</taxon>
    </lineage>
</organism>
<sequence length="433" mass="48036">MKILNNIVLGLLISTATFAQNPYATRSFDVAGIKVIFKPTQKKIVNVRVYYRGGTANYAASKAGIEHFALAGAAECGTKNFSANTLKDTCDKYDISLSGSGNFDFGFVQLNCISKYFDKGWYLFADAVTDPAYQSHEVQLLRGKIMLANKTLASNPIILASKQLMLNTLKGTQYGFDPCGTDETLKDINQAELKNYYYNTLLNKERMFIVVVGNITKEELVQKIMFSFANLPSRPYNKPDMDEPDFNDNKLIKTQQALPVNYIAAMGNSPLVKSADFVPFKLGVAAFGATLYNDLVVNGHLADNTGTNCMTTLVPYVNIVLMSNKPQAAVSGAINTLRNFQERGVNEDWLTRIKNNMVINNFISQQNVAAVTDRLGEAEVFASWQYADDFPQLVFMTTVQQVNAVMKKYITGLTWSYLGNLNAIDGYNIPPLK</sequence>
<keyword evidence="4" id="KW-1185">Reference proteome</keyword>
<dbReference type="InterPro" id="IPR011249">
    <property type="entry name" value="Metalloenz_LuxS/M16"/>
</dbReference>
<dbReference type="InterPro" id="IPR020904">
    <property type="entry name" value="Sc_DH/Rdtase_CS"/>
</dbReference>
<dbReference type="RefSeq" id="WP_345103314.1">
    <property type="nucleotide sequence ID" value="NZ_BAABCV010000006.1"/>
</dbReference>
<accession>A0ABP7WTM1</accession>
<dbReference type="InterPro" id="IPR050361">
    <property type="entry name" value="MPP/UQCRC_Complex"/>
</dbReference>
<evidence type="ECO:0000313" key="4">
    <source>
        <dbReference type="Proteomes" id="UP001500841"/>
    </source>
</evidence>
<dbReference type="Pfam" id="PF05193">
    <property type="entry name" value="Peptidase_M16_C"/>
    <property type="match status" value="1"/>
</dbReference>
<evidence type="ECO:0000313" key="3">
    <source>
        <dbReference type="EMBL" id="GAA4096019.1"/>
    </source>
</evidence>
<dbReference type="SUPFAM" id="SSF63411">
    <property type="entry name" value="LuxS/MPP-like metallohydrolase"/>
    <property type="match status" value="2"/>
</dbReference>
<feature type="chain" id="PRO_5047204884" description="Peptidase M16 C-terminal domain-containing protein" evidence="1">
    <location>
        <begin position="20"/>
        <end position="433"/>
    </location>
</feature>
<proteinExistence type="predicted"/>
<dbReference type="Gene3D" id="3.30.830.10">
    <property type="entry name" value="Metalloenzyme, LuxS/M16 peptidase-like"/>
    <property type="match status" value="2"/>
</dbReference>
<evidence type="ECO:0000259" key="2">
    <source>
        <dbReference type="Pfam" id="PF05193"/>
    </source>
</evidence>
<gene>
    <name evidence="3" type="ORF">GCM10022392_18960</name>
</gene>
<dbReference type="PANTHER" id="PTHR11851">
    <property type="entry name" value="METALLOPROTEASE"/>
    <property type="match status" value="1"/>
</dbReference>
<protein>
    <recommendedName>
        <fullName evidence="2">Peptidase M16 C-terminal domain-containing protein</fullName>
    </recommendedName>
</protein>
<dbReference type="PANTHER" id="PTHR11851:SF224">
    <property type="entry name" value="PROCESSING PROTEASE"/>
    <property type="match status" value="1"/>
</dbReference>
<feature type="signal peptide" evidence="1">
    <location>
        <begin position="1"/>
        <end position="19"/>
    </location>
</feature>
<name>A0ABP7WTM1_9SPHI</name>
<feature type="domain" description="Peptidase M16 C-terminal" evidence="2">
    <location>
        <begin position="189"/>
        <end position="357"/>
    </location>
</feature>
<keyword evidence="1" id="KW-0732">Signal</keyword>
<comment type="caution">
    <text evidence="3">The sequence shown here is derived from an EMBL/GenBank/DDBJ whole genome shotgun (WGS) entry which is preliminary data.</text>
</comment>
<dbReference type="PROSITE" id="PS00061">
    <property type="entry name" value="ADH_SHORT"/>
    <property type="match status" value="1"/>
</dbReference>
<reference evidence="4" key="1">
    <citation type="journal article" date="2019" name="Int. J. Syst. Evol. Microbiol.">
        <title>The Global Catalogue of Microorganisms (GCM) 10K type strain sequencing project: providing services to taxonomists for standard genome sequencing and annotation.</title>
        <authorList>
            <consortium name="The Broad Institute Genomics Platform"/>
            <consortium name="The Broad Institute Genome Sequencing Center for Infectious Disease"/>
            <person name="Wu L."/>
            <person name="Ma J."/>
        </authorList>
    </citation>
    <scope>NUCLEOTIDE SEQUENCE [LARGE SCALE GENOMIC DNA]</scope>
    <source>
        <strain evidence="4">JCM 17085</strain>
    </source>
</reference>